<sequence>MHHIQALPLELLGLIIESLSHERDALLQASLTCKVWRSICYRHLFSSVILNSRSLPPFFELLENQFTRTTIPLCVRRLSIDFPAPTATTYFGWRECLTKILMHLSHVDRVAHLKLSNMCTTDGVLSSVLSSAFTNTNSLDLSNSTFGDPMALGHFLGAYPHLKQVVLRDVLCPIPYSASLSPLPPVGAYGLQISASVDFGFHASLKWCRTSEAKNLQQLGAVSFIHPGNIHHVLNILAPFLNFLELMHPAQNVESQNSLPYEINLHNATHLRFLSLGFPDRVLGVMPWILRILHYLQGNSLRGLRLSFSASQQFTLDIPFLKLLRQTLEKSQFRMLQSLQFFTFNTFGDEDVAKLVVKHVSESLDSWHEQGKLRFAFPP</sequence>
<dbReference type="InterPro" id="IPR032675">
    <property type="entry name" value="LRR_dom_sf"/>
</dbReference>
<proteinExistence type="predicted"/>
<comment type="caution">
    <text evidence="2">The sequence shown here is derived from an EMBL/GenBank/DDBJ whole genome shotgun (WGS) entry which is preliminary data.</text>
</comment>
<dbReference type="EMBL" id="JABXXO010000007">
    <property type="protein sequence ID" value="KAF7773134.1"/>
    <property type="molecule type" value="Genomic_DNA"/>
</dbReference>
<dbReference type="InterPro" id="IPR001810">
    <property type="entry name" value="F-box_dom"/>
</dbReference>
<dbReference type="Gene3D" id="3.80.10.10">
    <property type="entry name" value="Ribonuclease Inhibitor"/>
    <property type="match status" value="1"/>
</dbReference>
<accession>A0A8H7F1F9</accession>
<evidence type="ECO:0000313" key="2">
    <source>
        <dbReference type="EMBL" id="KAF7773134.1"/>
    </source>
</evidence>
<dbReference type="InterPro" id="IPR036047">
    <property type="entry name" value="F-box-like_dom_sf"/>
</dbReference>
<organism evidence="2 3">
    <name type="scientific">Agaricus bisporus var. burnettii</name>
    <dbReference type="NCBI Taxonomy" id="192524"/>
    <lineage>
        <taxon>Eukaryota</taxon>
        <taxon>Fungi</taxon>
        <taxon>Dikarya</taxon>
        <taxon>Basidiomycota</taxon>
        <taxon>Agaricomycotina</taxon>
        <taxon>Agaricomycetes</taxon>
        <taxon>Agaricomycetidae</taxon>
        <taxon>Agaricales</taxon>
        <taxon>Agaricineae</taxon>
        <taxon>Agaricaceae</taxon>
        <taxon>Agaricus</taxon>
    </lineage>
</organism>
<dbReference type="Proteomes" id="UP000629468">
    <property type="component" value="Unassembled WGS sequence"/>
</dbReference>
<reference evidence="2 3" key="1">
    <citation type="journal article" name="Sci. Rep.">
        <title>Telomere-to-telomere assembled and centromere annotated genomes of the two main subspecies of the button mushroom Agaricus bisporus reveal especially polymorphic chromosome ends.</title>
        <authorList>
            <person name="Sonnenberg A.S.M."/>
            <person name="Sedaghat-Telgerd N."/>
            <person name="Lavrijssen B."/>
            <person name="Ohm R.A."/>
            <person name="Hendrickx P.M."/>
            <person name="Scholtmeijer K."/>
            <person name="Baars J.J.P."/>
            <person name="van Peer A."/>
        </authorList>
    </citation>
    <scope>NUCLEOTIDE SEQUENCE [LARGE SCALE GENOMIC DNA]</scope>
    <source>
        <strain evidence="2 3">H119_p4</strain>
    </source>
</reference>
<protein>
    <recommendedName>
        <fullName evidence="1">F-box domain-containing protein</fullName>
    </recommendedName>
</protein>
<name>A0A8H7F1F9_AGABI</name>
<evidence type="ECO:0000313" key="3">
    <source>
        <dbReference type="Proteomes" id="UP000629468"/>
    </source>
</evidence>
<feature type="domain" description="F-box" evidence="1">
    <location>
        <begin position="4"/>
        <end position="45"/>
    </location>
</feature>
<dbReference type="AlphaFoldDB" id="A0A8H7F1F9"/>
<dbReference type="SUPFAM" id="SSF81383">
    <property type="entry name" value="F-box domain"/>
    <property type="match status" value="1"/>
</dbReference>
<evidence type="ECO:0000259" key="1">
    <source>
        <dbReference type="Pfam" id="PF12937"/>
    </source>
</evidence>
<dbReference type="Pfam" id="PF12937">
    <property type="entry name" value="F-box-like"/>
    <property type="match status" value="1"/>
</dbReference>
<gene>
    <name evidence="2" type="ORF">Agabi119p4_5301</name>
</gene>
<dbReference type="CDD" id="cd09917">
    <property type="entry name" value="F-box_SF"/>
    <property type="match status" value="1"/>
</dbReference>